<feature type="domain" description="SprT-like" evidence="2">
    <location>
        <begin position="649"/>
        <end position="806"/>
    </location>
</feature>
<keyword evidence="3" id="KW-1185">Reference proteome</keyword>
<accession>A0ABM1C3R2</accession>
<feature type="region of interest" description="Disordered" evidence="1">
    <location>
        <begin position="400"/>
        <end position="472"/>
    </location>
</feature>
<dbReference type="PANTHER" id="PTHR23099:SF0">
    <property type="entry name" value="GERM CELL NUCLEAR ACIDIC PROTEIN"/>
    <property type="match status" value="1"/>
</dbReference>
<dbReference type="Proteomes" id="UP000694941">
    <property type="component" value="Unplaced"/>
</dbReference>
<dbReference type="SMART" id="SM00731">
    <property type="entry name" value="SprT"/>
    <property type="match status" value="1"/>
</dbReference>
<feature type="compositionally biased region" description="Low complexity" evidence="1">
    <location>
        <begin position="440"/>
        <end position="456"/>
    </location>
</feature>
<dbReference type="PANTHER" id="PTHR23099">
    <property type="entry name" value="TRANSCRIPTIONAL REGULATOR"/>
    <property type="match status" value="1"/>
</dbReference>
<reference evidence="4" key="1">
    <citation type="submission" date="2025-08" db="UniProtKB">
        <authorList>
            <consortium name="RefSeq"/>
        </authorList>
    </citation>
    <scope>IDENTIFICATION</scope>
    <source>
        <tissue evidence="4">Muscle</tissue>
    </source>
</reference>
<feature type="compositionally biased region" description="Polar residues" evidence="1">
    <location>
        <begin position="38"/>
        <end position="64"/>
    </location>
</feature>
<name>A0ABM1C3R2_LIMPO</name>
<feature type="region of interest" description="Disordered" evidence="1">
    <location>
        <begin position="1"/>
        <end position="64"/>
    </location>
</feature>
<evidence type="ECO:0000313" key="4">
    <source>
        <dbReference type="RefSeq" id="XP_013793631.1"/>
    </source>
</evidence>
<dbReference type="RefSeq" id="XP_013793631.1">
    <property type="nucleotide sequence ID" value="XM_013938177.2"/>
</dbReference>
<dbReference type="Pfam" id="PF10263">
    <property type="entry name" value="SprT-like"/>
    <property type="match status" value="1"/>
</dbReference>
<feature type="compositionally biased region" description="Polar residues" evidence="1">
    <location>
        <begin position="351"/>
        <end position="370"/>
    </location>
</feature>
<feature type="region of interest" description="Disordered" evidence="1">
    <location>
        <begin position="321"/>
        <end position="386"/>
    </location>
</feature>
<gene>
    <name evidence="4" type="primary">LOC106477600</name>
</gene>
<organism evidence="3 4">
    <name type="scientific">Limulus polyphemus</name>
    <name type="common">Atlantic horseshoe crab</name>
    <dbReference type="NCBI Taxonomy" id="6850"/>
    <lineage>
        <taxon>Eukaryota</taxon>
        <taxon>Metazoa</taxon>
        <taxon>Ecdysozoa</taxon>
        <taxon>Arthropoda</taxon>
        <taxon>Chelicerata</taxon>
        <taxon>Merostomata</taxon>
        <taxon>Xiphosura</taxon>
        <taxon>Limulidae</taxon>
        <taxon>Limulus</taxon>
    </lineage>
</organism>
<feature type="compositionally biased region" description="Basic residues" evidence="1">
    <location>
        <begin position="15"/>
        <end position="25"/>
    </location>
</feature>
<evidence type="ECO:0000256" key="1">
    <source>
        <dbReference type="SAM" id="MobiDB-lite"/>
    </source>
</evidence>
<feature type="compositionally biased region" description="Polar residues" evidence="1">
    <location>
        <begin position="1"/>
        <end position="11"/>
    </location>
</feature>
<sequence length="860" mass="95599">MATSSSLTPIGSWSGRKHSGRKLHKNKENRCLSKLSRKYQTLHQGESPSRVSPTVKTMSPSPVFETTPQMRKSVELFSVLYNEFLKSTSIETSCGSEADKLNLEAIKNISKENECLPNDSKNSPVQHLSKSSISDIKLLEPKTNKTRISSTKLSESQDSLSIKNVLKECNFTTTSAVNAKQSGSEDIFLEDSPLMESTRIDFRQCTIPSSKKLSVDTHEGLVVNNVNVLSDKALIHKKHFKNDEVGVNSSVSGKSCLPGKVSKTNNSKNVIQCTEHEMKVLAHTGSIIVISDSEDEKTKKPNKACHVGGSSEMALCRKLSFKSSSSSPETNNISEGVDSNRKPQSAIPKMLSTSNPSQEKPVQSKVNNKSLNRKAKCQPKVTPQQCSTALSKMKVLQDLFSSEDDSPPPLSHRLRGLTPSKKLEDKQTRLEQNGRISQKPLTTSLSSSGSEGSLPSQRRPKSSSESEEEFEKFLDRMKTPAKYCPSSSSDDNFINDSTEEDESFEKVLHLALSERAFASSKVGHELRQESCGGICKTALTITGQKKNDKVFRSNPLATCPRVGIKKIIKQRIESPIVHDEVFCNPKNITPAPKITSNRFNNVTPSVKSVSHRDLTSKESFIASLSSFVPVNKANCEAVDFRTHFKSKKEQLTKRLYNMYNEKVFNNELPSDLSITWNPRLRKTAGCCYYRKHSSSLNRVARIELAPKVIDSADRLRDTLIHELCHAASWIINGYRDGHGPIWKTWARKASLQFPELPPITRCHGYVIQTKYTYRCIRCGTCVGRHSKSLDVNSKVCGRCGGKFELLVNGKLNSASKTPSGFALYVKENYGSLKKTNQHLKHAEIMRLLGLDFSSKAKIVD</sequence>
<protein>
    <submittedName>
        <fullName evidence="4">Mucin-4-like</fullName>
    </submittedName>
</protein>
<evidence type="ECO:0000259" key="2">
    <source>
        <dbReference type="SMART" id="SM00731"/>
    </source>
</evidence>
<dbReference type="CDD" id="cd00084">
    <property type="entry name" value="HMG-box_SF"/>
    <property type="match status" value="1"/>
</dbReference>
<dbReference type="GeneID" id="106477600"/>
<evidence type="ECO:0000313" key="3">
    <source>
        <dbReference type="Proteomes" id="UP000694941"/>
    </source>
</evidence>
<dbReference type="InterPro" id="IPR006640">
    <property type="entry name" value="SprT-like_domain"/>
</dbReference>
<proteinExistence type="predicted"/>